<evidence type="ECO:0000313" key="4">
    <source>
        <dbReference type="Proteomes" id="UP000289411"/>
    </source>
</evidence>
<dbReference type="InterPro" id="IPR038726">
    <property type="entry name" value="PDDEXK_AddAB-type"/>
</dbReference>
<dbReference type="InterPro" id="IPR014153">
    <property type="entry name" value="Ds_break_AddB"/>
</dbReference>
<name>A0A4Q2RAM5_9HYPH</name>
<sequence>MSAPRTPSPKPRRRSGNRSNSGRAAPRQATGGRGWPGRPAVPYAPGSRAGRPDPGRHGRIVAASVSSSDTPRVFTIPPGAPFLRTLSDALLDGTLVPGFSRDVGPLGLAAATVYVPTRRSARALGATLASRLGGASALLPRIVPLGALDDTELLFEDPDPADGSAGADFAEGLPVALSPIARRMLLTRLIIAWGQAVRHAIVAVEPDGRRATRAEEPLLVATSPADAWHLSGELATLIDELAIEGVAWHRVEPLGTEDFDRYWRITLDFLDVAITRYPAILESLDRVDAATRQIALIDAECARLTDGAPRGPVVVAGSTGTNSATARLIAVVARLPQGAVVLPGLDQGLDAASWRLIGGFGAGDAETDPVAGHPQAALRGLVAAIGVEREAVRPLGQVPPGLAARGRLIGEALRPAATTELWRHVDLDMEAALTGVTLVEAEDENEEARAIAVALRETLEGPGTAALVTPDRELARRVREELTRWGIDIEESSGEPLGQTPAGALARLVLDCALKELAPVEMLALLHHPDVRLGRSRGAVIRAARHLELAVLRGVLPPLALGDPAALIAAARDRRTAPHAGHELRIIPEAEFDALGTFLADLLAALRPLRALPREAPLPAWLAAHEAVLAELARDETGDVSLSGAGFSVLGALFEELDVSADPAIVLDCPGYGALFDRLAAETPVRGPNRSHPRLKILGLLEARLLSADLMVLGGLDETVWPPAARADPFLNRPMRAALGLSPPERRLGRTAHDFEMALGQPNVMVTRAKKRGGSPTVPSRFLQRLGAVAAEGLDAPRARGDLYLGHARALDRPSAVRAIARPAPRPPVALRPVKLSVTRIETLRRDPYSIYAEKVLRLAPLEPLAAVMGLREYGTNFHALIRDVTRTYAGTGFIPDQDGMEALARDAFADALRDAQFRAFQWPRILHWTRAFRDWDEEQRRTPGQVFVEESGSLPIPLHDGSIFTLTATADRIEIDGQKRATIVDFKTGAPPSIREVKVGFAPQLTLEAEMVARGAFTTLPEVKEVAAAVYVKFGADDVAQRIALDWKGDPPFADVVAAHRDELVRLLNSFRSESTGYLARPFPKYASRFGTYDHLARVKEWSATGGAGDDTEP</sequence>
<keyword evidence="4" id="KW-1185">Reference proteome</keyword>
<feature type="region of interest" description="Disordered" evidence="1">
    <location>
        <begin position="1"/>
        <end position="59"/>
    </location>
</feature>
<reference evidence="3 4" key="1">
    <citation type="submission" date="2018-09" db="EMBL/GenBank/DDBJ databases">
        <authorList>
            <person name="Grouzdev D.S."/>
            <person name="Krutkina M.S."/>
        </authorList>
    </citation>
    <scope>NUCLEOTIDE SEQUENCE [LARGE SCALE GENOMIC DNA]</scope>
    <source>
        <strain evidence="3 4">RmlP001</strain>
    </source>
</reference>
<evidence type="ECO:0000256" key="1">
    <source>
        <dbReference type="SAM" id="MobiDB-lite"/>
    </source>
</evidence>
<gene>
    <name evidence="3" type="primary">addB</name>
    <name evidence="3" type="ORF">D3272_14080</name>
</gene>
<dbReference type="Proteomes" id="UP000289411">
    <property type="component" value="Unassembled WGS sequence"/>
</dbReference>
<evidence type="ECO:0000259" key="2">
    <source>
        <dbReference type="Pfam" id="PF12705"/>
    </source>
</evidence>
<evidence type="ECO:0000313" key="3">
    <source>
        <dbReference type="EMBL" id="RYB04141.1"/>
    </source>
</evidence>
<accession>A0A4Q2RAM5</accession>
<dbReference type="Pfam" id="PF12705">
    <property type="entry name" value="PDDEXK_1"/>
    <property type="match status" value="1"/>
</dbReference>
<dbReference type="EMBL" id="QYBC01000011">
    <property type="protein sequence ID" value="RYB04141.1"/>
    <property type="molecule type" value="Genomic_DNA"/>
</dbReference>
<dbReference type="InterPro" id="IPR027417">
    <property type="entry name" value="P-loop_NTPase"/>
</dbReference>
<reference evidence="3 4" key="2">
    <citation type="submission" date="2019-02" db="EMBL/GenBank/DDBJ databases">
        <title>'Lichenibacterium ramalinii' gen. nov. sp. nov., 'Lichenibacterium minor' gen. nov. sp. nov.</title>
        <authorList>
            <person name="Pankratov T."/>
        </authorList>
    </citation>
    <scope>NUCLEOTIDE SEQUENCE [LARGE SCALE GENOMIC DNA]</scope>
    <source>
        <strain evidence="3 4">RmlP001</strain>
    </source>
</reference>
<comment type="caution">
    <text evidence="3">The sequence shown here is derived from an EMBL/GenBank/DDBJ whole genome shotgun (WGS) entry which is preliminary data.</text>
</comment>
<feature type="domain" description="PD-(D/E)XK endonuclease-like" evidence="2">
    <location>
        <begin position="836"/>
        <end position="1085"/>
    </location>
</feature>
<proteinExistence type="predicted"/>
<protein>
    <submittedName>
        <fullName evidence="3">Double-strand break repair protein AddB</fullName>
    </submittedName>
</protein>
<dbReference type="SUPFAM" id="SSF52540">
    <property type="entry name" value="P-loop containing nucleoside triphosphate hydrolases"/>
    <property type="match status" value="1"/>
</dbReference>
<dbReference type="OrthoDB" id="9780606at2"/>
<dbReference type="AlphaFoldDB" id="A0A4Q2RAM5"/>
<organism evidence="3 4">
    <name type="scientific">Lichenibacterium ramalinae</name>
    <dbReference type="NCBI Taxonomy" id="2316527"/>
    <lineage>
        <taxon>Bacteria</taxon>
        <taxon>Pseudomonadati</taxon>
        <taxon>Pseudomonadota</taxon>
        <taxon>Alphaproteobacteria</taxon>
        <taxon>Hyphomicrobiales</taxon>
        <taxon>Lichenihabitantaceae</taxon>
        <taxon>Lichenibacterium</taxon>
    </lineage>
</organism>
<dbReference type="NCBIfam" id="TIGR02786">
    <property type="entry name" value="addB_alphas"/>
    <property type="match status" value="1"/>
</dbReference>